<feature type="region of interest" description="Disordered" evidence="1">
    <location>
        <begin position="1"/>
        <end position="158"/>
    </location>
</feature>
<dbReference type="AlphaFoldDB" id="A0A645GX28"/>
<evidence type="ECO:0000256" key="1">
    <source>
        <dbReference type="SAM" id="MobiDB-lite"/>
    </source>
</evidence>
<gene>
    <name evidence="2" type="ORF">SDC9_175643</name>
</gene>
<accession>A0A645GX28</accession>
<evidence type="ECO:0000313" key="2">
    <source>
        <dbReference type="EMBL" id="MPN28203.1"/>
    </source>
</evidence>
<protein>
    <submittedName>
        <fullName evidence="2">Uncharacterized protein</fullName>
    </submittedName>
</protein>
<organism evidence="2">
    <name type="scientific">bioreactor metagenome</name>
    <dbReference type="NCBI Taxonomy" id="1076179"/>
    <lineage>
        <taxon>unclassified sequences</taxon>
        <taxon>metagenomes</taxon>
        <taxon>ecological metagenomes</taxon>
    </lineage>
</organism>
<feature type="compositionally biased region" description="Basic and acidic residues" evidence="1">
    <location>
        <begin position="34"/>
        <end position="62"/>
    </location>
</feature>
<proteinExistence type="predicted"/>
<reference evidence="2" key="1">
    <citation type="submission" date="2019-08" db="EMBL/GenBank/DDBJ databases">
        <authorList>
            <person name="Kucharzyk K."/>
            <person name="Murdoch R.W."/>
            <person name="Higgins S."/>
            <person name="Loffler F."/>
        </authorList>
    </citation>
    <scope>NUCLEOTIDE SEQUENCE</scope>
</reference>
<dbReference type="EMBL" id="VSSQ01078391">
    <property type="protein sequence ID" value="MPN28203.1"/>
    <property type="molecule type" value="Genomic_DNA"/>
</dbReference>
<feature type="compositionally biased region" description="Acidic residues" evidence="1">
    <location>
        <begin position="127"/>
        <end position="140"/>
    </location>
</feature>
<sequence length="158" mass="17602">MLAEQRTDRVRAGVRAGHQNEVVDDAQVSVRLGEQQHQRRQQQRDISDGEYACRRVGDEPPDRSTQPAEEAGDHHQCQPGQQDPRPGELAVVLGQVVRGDQRQWGAHGDRRVDDVHADAGERTPDLEGTDDDARDQENDEAPLPPQQRAQDPGVEDDP</sequence>
<feature type="compositionally biased region" description="Basic and acidic residues" evidence="1">
    <location>
        <begin position="107"/>
        <end position="125"/>
    </location>
</feature>
<name>A0A645GX28_9ZZZZ</name>
<feature type="compositionally biased region" description="Basic and acidic residues" evidence="1">
    <location>
        <begin position="1"/>
        <end position="11"/>
    </location>
</feature>
<comment type="caution">
    <text evidence="2">The sequence shown here is derived from an EMBL/GenBank/DDBJ whole genome shotgun (WGS) entry which is preliminary data.</text>
</comment>